<dbReference type="EMBL" id="JACEFO010000121">
    <property type="protein sequence ID" value="KAF8780652.1"/>
    <property type="molecule type" value="Genomic_DNA"/>
</dbReference>
<accession>A0A835FYV9</accession>
<dbReference type="InterPro" id="IPR056592">
    <property type="entry name" value="Beta-prop_At3g26010-like"/>
</dbReference>
<proteinExistence type="predicted"/>
<feature type="domain" description="F-box" evidence="1">
    <location>
        <begin position="9"/>
        <end position="49"/>
    </location>
</feature>
<name>A0A835FYV9_9POAL</name>
<evidence type="ECO:0000259" key="1">
    <source>
        <dbReference type="SMART" id="SM00256"/>
    </source>
</evidence>
<reference evidence="2" key="1">
    <citation type="submission" date="2020-07" db="EMBL/GenBank/DDBJ databases">
        <title>Genome sequence and genetic diversity analysis of an under-domesticated orphan crop, white fonio (Digitaria exilis).</title>
        <authorList>
            <person name="Bennetzen J.L."/>
            <person name="Chen S."/>
            <person name="Ma X."/>
            <person name="Wang X."/>
            <person name="Yssel A.E.J."/>
            <person name="Chaluvadi S.R."/>
            <person name="Johnson M."/>
            <person name="Gangashetty P."/>
            <person name="Hamidou F."/>
            <person name="Sanogo M.D."/>
            <person name="Zwaenepoel A."/>
            <person name="Wallace J."/>
            <person name="Van De Peer Y."/>
            <person name="Van Deynze A."/>
        </authorList>
    </citation>
    <scope>NUCLEOTIDE SEQUENCE</scope>
    <source>
        <tissue evidence="2">Leaves</tissue>
    </source>
</reference>
<dbReference type="Gene3D" id="1.20.1280.50">
    <property type="match status" value="1"/>
</dbReference>
<comment type="caution">
    <text evidence="2">The sequence shown here is derived from an EMBL/GenBank/DDBJ whole genome shotgun (WGS) entry which is preliminary data.</text>
</comment>
<dbReference type="CDD" id="cd22157">
    <property type="entry name" value="F-box_AtFBW1-like"/>
    <property type="match status" value="1"/>
</dbReference>
<dbReference type="Proteomes" id="UP000636709">
    <property type="component" value="Unassembled WGS sequence"/>
</dbReference>
<dbReference type="SUPFAM" id="SSF81383">
    <property type="entry name" value="F-box domain"/>
    <property type="match status" value="1"/>
</dbReference>
<gene>
    <name evidence="2" type="ORF">HU200_001254</name>
</gene>
<dbReference type="InterPro" id="IPR036047">
    <property type="entry name" value="F-box-like_dom_sf"/>
</dbReference>
<protein>
    <recommendedName>
        <fullName evidence="1">F-box domain-containing protein</fullName>
    </recommendedName>
</protein>
<dbReference type="InterPro" id="IPR055290">
    <property type="entry name" value="At3g26010-like"/>
</dbReference>
<dbReference type="InterPro" id="IPR001810">
    <property type="entry name" value="F-box_dom"/>
</dbReference>
<dbReference type="SMART" id="SM00256">
    <property type="entry name" value="FBOX"/>
    <property type="match status" value="1"/>
</dbReference>
<organism evidence="2 3">
    <name type="scientific">Digitaria exilis</name>
    <dbReference type="NCBI Taxonomy" id="1010633"/>
    <lineage>
        <taxon>Eukaryota</taxon>
        <taxon>Viridiplantae</taxon>
        <taxon>Streptophyta</taxon>
        <taxon>Embryophyta</taxon>
        <taxon>Tracheophyta</taxon>
        <taxon>Spermatophyta</taxon>
        <taxon>Magnoliopsida</taxon>
        <taxon>Liliopsida</taxon>
        <taxon>Poales</taxon>
        <taxon>Poaceae</taxon>
        <taxon>PACMAD clade</taxon>
        <taxon>Panicoideae</taxon>
        <taxon>Panicodae</taxon>
        <taxon>Paniceae</taxon>
        <taxon>Anthephorinae</taxon>
        <taxon>Digitaria</taxon>
    </lineage>
</organism>
<dbReference type="PANTHER" id="PTHR35546:SF80">
    <property type="entry name" value="F-BOX DOMAIN CONTAINING PROTEIN EXPRESSED"/>
    <property type="match status" value="1"/>
</dbReference>
<evidence type="ECO:0000313" key="3">
    <source>
        <dbReference type="Proteomes" id="UP000636709"/>
    </source>
</evidence>
<dbReference type="Pfam" id="PF00646">
    <property type="entry name" value="F-box"/>
    <property type="match status" value="1"/>
</dbReference>
<dbReference type="OrthoDB" id="605328at2759"/>
<keyword evidence="3" id="KW-1185">Reference proteome</keyword>
<dbReference type="Pfam" id="PF24750">
    <property type="entry name" value="b-prop_At3g26010-like"/>
    <property type="match status" value="1"/>
</dbReference>
<dbReference type="NCBIfam" id="TIGR01640">
    <property type="entry name" value="F_box_assoc_1"/>
    <property type="match status" value="1"/>
</dbReference>
<dbReference type="PANTHER" id="PTHR35546">
    <property type="entry name" value="F-BOX PROTEIN INTERACTION DOMAIN PROTEIN-RELATED"/>
    <property type="match status" value="1"/>
</dbReference>
<dbReference type="InterPro" id="IPR017451">
    <property type="entry name" value="F-box-assoc_interact_dom"/>
</dbReference>
<sequence>MTNPSAASLTDDLIVDILSRLPVKSLCRCKCVSPHWCDLISDPDHRRRLLQTVAGFFLSDIDNGREVWRFTNFGEARQPPLICTPFSFMPGYEDVSIVDSCNGLLLCRPPKGSPHHVSRYVVCNPATKNWVVLPDSGSHGDDKPVVARLGFDPAVSLQFYVFEFLDHRHGTVAGVEIYSSESGAWSYKESLWNCDTNLLDDSPSVFLNGLLHFSTLQSEVVAVDVEGEVWWVLPAPEPDDPDNIDDRSDWYPGFLGQYQGYWCYMPMPYNDRDLSIWVLESYGEDE</sequence>
<evidence type="ECO:0000313" key="2">
    <source>
        <dbReference type="EMBL" id="KAF8780652.1"/>
    </source>
</evidence>
<dbReference type="AlphaFoldDB" id="A0A835FYV9"/>